<sequence>MARAKNALRGHFVQEYTPGQEEPGEEWLELAKYISTIGDDTQEGTEEEAYYDGDGTPETDVVSVAGAYTPEGVYDPEDPAQAFIAGLKYKTGEGRKVWHRVVSADGTKEWVGRATVTAIVAGAGDASAYETFSCNIRFDRIPKETDLTPNDPPGGGDEEQIEEG</sequence>
<gene>
    <name evidence="2" type="ORF">JCM9152_3982</name>
</gene>
<evidence type="ECO:0000313" key="3">
    <source>
        <dbReference type="Proteomes" id="UP000018895"/>
    </source>
</evidence>
<evidence type="ECO:0000256" key="1">
    <source>
        <dbReference type="SAM" id="MobiDB-lite"/>
    </source>
</evidence>
<dbReference type="NCBIfam" id="NF047353">
    <property type="entry name" value="tube_lmo2291"/>
    <property type="match status" value="1"/>
</dbReference>
<dbReference type="AlphaFoldDB" id="W4QKN5"/>
<proteinExistence type="predicted"/>
<evidence type="ECO:0000313" key="2">
    <source>
        <dbReference type="EMBL" id="GAE32447.1"/>
    </source>
</evidence>
<comment type="caution">
    <text evidence="2">The sequence shown here is derived from an EMBL/GenBank/DDBJ whole genome shotgun (WGS) entry which is preliminary data.</text>
</comment>
<name>W4QKN5_9BACI</name>
<dbReference type="EMBL" id="BAUU01000036">
    <property type="protein sequence ID" value="GAE32447.1"/>
    <property type="molecule type" value="Genomic_DNA"/>
</dbReference>
<dbReference type="RefSeq" id="WP_052016123.1">
    <property type="nucleotide sequence ID" value="NZ_BAUU01000036.1"/>
</dbReference>
<organism evidence="2 3">
    <name type="scientific">Halalkalibacter hemicellulosilyticusJCM 9152</name>
    <dbReference type="NCBI Taxonomy" id="1236971"/>
    <lineage>
        <taxon>Bacteria</taxon>
        <taxon>Bacillati</taxon>
        <taxon>Bacillota</taxon>
        <taxon>Bacilli</taxon>
        <taxon>Bacillales</taxon>
        <taxon>Bacillaceae</taxon>
        <taxon>Halalkalibacter</taxon>
    </lineage>
</organism>
<dbReference type="STRING" id="1236971.JCM9152_3982"/>
<keyword evidence="3" id="KW-1185">Reference proteome</keyword>
<dbReference type="Proteomes" id="UP000018895">
    <property type="component" value="Unassembled WGS sequence"/>
</dbReference>
<feature type="region of interest" description="Disordered" evidence="1">
    <location>
        <begin position="140"/>
        <end position="164"/>
    </location>
</feature>
<protein>
    <submittedName>
        <fullName evidence="2">Phage major tail shaft protein</fullName>
    </submittedName>
</protein>
<dbReference type="OrthoDB" id="2288114at2"/>
<reference evidence="2" key="1">
    <citation type="journal article" date="2014" name="Genome Announc.">
        <title>Draft Genome Sequences of Three Alkaliphilic Bacillus Strains, Bacillus wakoensis JCM 9140T, Bacillus akibai JCM 9157T, and Bacillus hemicellulosilyticus JCM 9152T.</title>
        <authorList>
            <person name="Yuki M."/>
            <person name="Oshima K."/>
            <person name="Suda W."/>
            <person name="Oshida Y."/>
            <person name="Kitamura K."/>
            <person name="Iida T."/>
            <person name="Hattori M."/>
            <person name="Ohkuma M."/>
        </authorList>
    </citation>
    <scope>NUCLEOTIDE SEQUENCE [LARGE SCALE GENOMIC DNA]</scope>
    <source>
        <strain evidence="2">JCM 9152</strain>
    </source>
</reference>
<accession>W4QKN5</accession>